<comment type="caution">
    <text evidence="5">The sequence shown here is derived from an EMBL/GenBank/DDBJ whole genome shotgun (WGS) entry which is preliminary data.</text>
</comment>
<evidence type="ECO:0000256" key="2">
    <source>
        <dbReference type="SAM" id="MobiDB-lite"/>
    </source>
</evidence>
<reference evidence="5 6" key="1">
    <citation type="submission" date="2017-03" db="EMBL/GenBank/DDBJ databases">
        <title>Genomic insights into Mycobacterium simiae human colonization.</title>
        <authorList>
            <person name="Steffani J.L."/>
            <person name="Brunck M.E."/>
            <person name="Cruz E."/>
            <person name="Montiel R."/>
            <person name="Barona F."/>
        </authorList>
    </citation>
    <scope>NUCLEOTIDE SEQUENCE [LARGE SCALE GENOMIC DNA]</scope>
    <source>
        <strain evidence="5 6">MsiGto</strain>
    </source>
</reference>
<sequence length="403" mass="41159">MRDFGALPPEITSTRLSGGPGPGPLLAAASAWDALAHTLESTAISYASVITRLQCESWSGSAADAMASSAAPYLTWVSGTGANALEAARRMRAAAAAFEVALAAIVPPEAVAANRELLAQLAASNIFGQNAPAIAATEAAYEQMWAQDAAAMFDYASSSAAACTLAPFGEPPPNTSLFGQSDQRAAVARAVRNSPPGAAQRTLAQLIAEIPHGLQRLATVDAGNAARPSAYWVESLLLNAFADFNTLTAPINLVSSVIRTYTSGGSFLFAAKRDIDAHASPAETGSAPTLSEPAFKVPEWGSTGLGDRVVAGMGRAAPIGGLSAPQSWASTAPIASLSEDTQWLSEPDFADASDDAAGPTSGLFSGVPAAGIGAATGPWRPTVNNVLRVGPRRFKMPRPSLGG</sequence>
<dbReference type="Proteomes" id="UP000193040">
    <property type="component" value="Unassembled WGS sequence"/>
</dbReference>
<dbReference type="EMBL" id="MZZM01000030">
    <property type="protein sequence ID" value="ORJ55782.1"/>
    <property type="molecule type" value="Genomic_DNA"/>
</dbReference>
<dbReference type="Pfam" id="PF12484">
    <property type="entry name" value="PPE-SVP"/>
    <property type="match status" value="1"/>
</dbReference>
<evidence type="ECO:0008006" key="7">
    <source>
        <dbReference type="Google" id="ProtNLM"/>
    </source>
</evidence>
<gene>
    <name evidence="5" type="ORF">B5M45_24835</name>
</gene>
<keyword evidence="6" id="KW-1185">Reference proteome</keyword>
<dbReference type="RefSeq" id="WP_084953431.1">
    <property type="nucleotide sequence ID" value="NZ_MZZM01000030.1"/>
</dbReference>
<feature type="domain" description="PPE" evidence="3">
    <location>
        <begin position="3"/>
        <end position="165"/>
    </location>
</feature>
<dbReference type="InterPro" id="IPR022171">
    <property type="entry name" value="PPE_C"/>
</dbReference>
<feature type="domain" description="PPE family C-terminal" evidence="4">
    <location>
        <begin position="311"/>
        <end position="399"/>
    </location>
</feature>
<dbReference type="Pfam" id="PF00823">
    <property type="entry name" value="PPE"/>
    <property type="match status" value="1"/>
</dbReference>
<dbReference type="AlphaFoldDB" id="A0A1X0XS93"/>
<evidence type="ECO:0000313" key="5">
    <source>
        <dbReference type="EMBL" id="ORJ55782.1"/>
    </source>
</evidence>
<dbReference type="STRING" id="1784.VC42_11135"/>
<dbReference type="PANTHER" id="PTHR46766">
    <property type="entry name" value="GLUTAMINE-RICH PROTEIN 2"/>
    <property type="match status" value="1"/>
</dbReference>
<evidence type="ECO:0000256" key="1">
    <source>
        <dbReference type="ARBA" id="ARBA00010652"/>
    </source>
</evidence>
<organism evidence="5 6">
    <name type="scientific">Mycobacterium simiae</name>
    <name type="common">Mycobacterium habana</name>
    <dbReference type="NCBI Taxonomy" id="1784"/>
    <lineage>
        <taxon>Bacteria</taxon>
        <taxon>Bacillati</taxon>
        <taxon>Actinomycetota</taxon>
        <taxon>Actinomycetes</taxon>
        <taxon>Mycobacteriales</taxon>
        <taxon>Mycobacteriaceae</taxon>
        <taxon>Mycobacterium</taxon>
        <taxon>Mycobacterium simiae complex</taxon>
    </lineage>
</organism>
<evidence type="ECO:0000259" key="4">
    <source>
        <dbReference type="Pfam" id="PF12484"/>
    </source>
</evidence>
<accession>A0A1X0XS93</accession>
<dbReference type="PANTHER" id="PTHR46766:SF1">
    <property type="entry name" value="GLUTAMINE-RICH PROTEIN 2"/>
    <property type="match status" value="1"/>
</dbReference>
<feature type="region of interest" description="Disordered" evidence="2">
    <location>
        <begin position="280"/>
        <end position="299"/>
    </location>
</feature>
<dbReference type="InterPro" id="IPR000030">
    <property type="entry name" value="PPE_dom"/>
</dbReference>
<proteinExistence type="inferred from homology"/>
<evidence type="ECO:0000313" key="6">
    <source>
        <dbReference type="Proteomes" id="UP000193040"/>
    </source>
</evidence>
<dbReference type="SUPFAM" id="SSF140459">
    <property type="entry name" value="PE/PPE dimer-like"/>
    <property type="match status" value="1"/>
</dbReference>
<dbReference type="Gene3D" id="1.20.1260.20">
    <property type="entry name" value="PPE superfamily"/>
    <property type="match status" value="1"/>
</dbReference>
<dbReference type="InterPro" id="IPR038332">
    <property type="entry name" value="PPE_sf"/>
</dbReference>
<name>A0A1X0XS93_MYCSI</name>
<evidence type="ECO:0000259" key="3">
    <source>
        <dbReference type="Pfam" id="PF00823"/>
    </source>
</evidence>
<dbReference type="GO" id="GO:0052572">
    <property type="term" value="P:response to host immune response"/>
    <property type="evidence" value="ECO:0007669"/>
    <property type="project" value="TreeGrafter"/>
</dbReference>
<comment type="similarity">
    <text evidence="1">Belongs to the mycobacterial PPE family.</text>
</comment>
<protein>
    <recommendedName>
        <fullName evidence="7">PPE family protein</fullName>
    </recommendedName>
</protein>